<name>A0ABY1S856_CALBS</name>
<keyword evidence="3" id="KW-1185">Reference proteome</keyword>
<dbReference type="NCBIfam" id="TIGR02532">
    <property type="entry name" value="IV_pilin_GFxxxE"/>
    <property type="match status" value="1"/>
</dbReference>
<gene>
    <name evidence="2" type="ORF">SAMN05216240_1192</name>
</gene>
<dbReference type="Gene3D" id="3.30.700.10">
    <property type="entry name" value="Glycoprotein, Type 4 Pilin"/>
    <property type="match status" value="1"/>
</dbReference>
<sequence length="184" mass="20445">MKCRGFSLSEMIIVIVIIAILIAIGIPAYLSSVRRAEVRNIANGLSDMISILYEYEDKEAVYYKYFVKINNYVIPDPTTGERCLQIQLIKYVGGTETVLKELKSKAVELNSDIIVTGAGAVATYLYYDKNGTLWRFSGSPGLRANESHYQNANKELVVQIRGATSGYQKRVIIKALPPGSVEVK</sequence>
<feature type="transmembrane region" description="Helical" evidence="1">
    <location>
        <begin position="12"/>
        <end position="30"/>
    </location>
</feature>
<organism evidence="2 3">
    <name type="scientific">Caldicellulosiruptor bescii</name>
    <name type="common">Anaerocellum thermophilum</name>
    <dbReference type="NCBI Taxonomy" id="31899"/>
    <lineage>
        <taxon>Bacteria</taxon>
        <taxon>Bacillati</taxon>
        <taxon>Bacillota</taxon>
        <taxon>Bacillota incertae sedis</taxon>
        <taxon>Caldicellulosiruptorales</taxon>
        <taxon>Caldicellulosiruptoraceae</taxon>
        <taxon>Caldicellulosiruptor</taxon>
    </lineage>
</organism>
<evidence type="ECO:0000313" key="2">
    <source>
        <dbReference type="EMBL" id="SMR92766.1"/>
    </source>
</evidence>
<dbReference type="SUPFAM" id="SSF54523">
    <property type="entry name" value="Pili subunits"/>
    <property type="match status" value="1"/>
</dbReference>
<reference evidence="2 3" key="1">
    <citation type="submission" date="2017-05" db="EMBL/GenBank/DDBJ databases">
        <authorList>
            <person name="Varghese N."/>
            <person name="Submissions S."/>
        </authorList>
    </citation>
    <scope>NUCLEOTIDE SEQUENCE [LARGE SCALE GENOMIC DNA]</scope>
    <source>
        <strain evidence="2 3">MACB1020</strain>
    </source>
</reference>
<dbReference type="GeneID" id="31773227"/>
<dbReference type="Pfam" id="PF07963">
    <property type="entry name" value="N_methyl"/>
    <property type="match status" value="1"/>
</dbReference>
<dbReference type="InterPro" id="IPR012902">
    <property type="entry name" value="N_methyl_site"/>
</dbReference>
<proteinExistence type="predicted"/>
<evidence type="ECO:0000313" key="3">
    <source>
        <dbReference type="Proteomes" id="UP000196803"/>
    </source>
</evidence>
<keyword evidence="1" id="KW-0472">Membrane</keyword>
<dbReference type="InterPro" id="IPR045584">
    <property type="entry name" value="Pilin-like"/>
</dbReference>
<dbReference type="RefSeq" id="WP_015908260.1">
    <property type="nucleotide sequence ID" value="NZ_FUZJ01000001.1"/>
</dbReference>
<accession>A0ABY1S856</accession>
<keyword evidence="1" id="KW-1133">Transmembrane helix</keyword>
<protein>
    <submittedName>
        <fullName evidence="2">Prepilin-type N-terminal cleavage/methylation domain-containing protein</fullName>
    </submittedName>
</protein>
<evidence type="ECO:0000256" key="1">
    <source>
        <dbReference type="SAM" id="Phobius"/>
    </source>
</evidence>
<dbReference type="EMBL" id="FXXC01000001">
    <property type="protein sequence ID" value="SMR92766.1"/>
    <property type="molecule type" value="Genomic_DNA"/>
</dbReference>
<dbReference type="Proteomes" id="UP000196803">
    <property type="component" value="Unassembled WGS sequence"/>
</dbReference>
<comment type="caution">
    <text evidence="2">The sequence shown here is derived from an EMBL/GenBank/DDBJ whole genome shotgun (WGS) entry which is preliminary data.</text>
</comment>
<keyword evidence="1" id="KW-0812">Transmembrane</keyword>